<name>A0AA36FEA4_OCTVU</name>
<feature type="compositionally biased region" description="Polar residues" evidence="1">
    <location>
        <begin position="13"/>
        <end position="24"/>
    </location>
</feature>
<gene>
    <name evidence="2" type="ORF">OCTVUL_1B000083</name>
</gene>
<evidence type="ECO:0000313" key="3">
    <source>
        <dbReference type="Proteomes" id="UP001162480"/>
    </source>
</evidence>
<keyword evidence="3" id="KW-1185">Reference proteome</keyword>
<sequence length="97" mass="11297">MKGAKQSKKRDNNQNINKSTAYKHNNNNNNNIKCNVNSFNNIDNINKRNITCINNTTAQITGMMMNPYFHFDMNQNPKEKLSKENAEIHSRNLGIYY</sequence>
<evidence type="ECO:0000313" key="2">
    <source>
        <dbReference type="EMBL" id="CAI9734014.1"/>
    </source>
</evidence>
<evidence type="ECO:0000256" key="1">
    <source>
        <dbReference type="SAM" id="MobiDB-lite"/>
    </source>
</evidence>
<proteinExistence type="predicted"/>
<protein>
    <submittedName>
        <fullName evidence="2">Uncharacterized protein</fullName>
    </submittedName>
</protein>
<dbReference type="EMBL" id="OX597828">
    <property type="protein sequence ID" value="CAI9734014.1"/>
    <property type="molecule type" value="Genomic_DNA"/>
</dbReference>
<accession>A0AA36FEA4</accession>
<reference evidence="2" key="1">
    <citation type="submission" date="2023-08" db="EMBL/GenBank/DDBJ databases">
        <authorList>
            <person name="Alioto T."/>
            <person name="Alioto T."/>
            <person name="Gomez Garrido J."/>
        </authorList>
    </citation>
    <scope>NUCLEOTIDE SEQUENCE</scope>
</reference>
<feature type="region of interest" description="Disordered" evidence="1">
    <location>
        <begin position="1"/>
        <end position="30"/>
    </location>
</feature>
<organism evidence="2 3">
    <name type="scientific">Octopus vulgaris</name>
    <name type="common">Common octopus</name>
    <dbReference type="NCBI Taxonomy" id="6645"/>
    <lineage>
        <taxon>Eukaryota</taxon>
        <taxon>Metazoa</taxon>
        <taxon>Spiralia</taxon>
        <taxon>Lophotrochozoa</taxon>
        <taxon>Mollusca</taxon>
        <taxon>Cephalopoda</taxon>
        <taxon>Coleoidea</taxon>
        <taxon>Octopodiformes</taxon>
        <taxon>Octopoda</taxon>
        <taxon>Incirrata</taxon>
        <taxon>Octopodidae</taxon>
        <taxon>Octopus</taxon>
    </lineage>
</organism>
<dbReference type="Proteomes" id="UP001162480">
    <property type="component" value="Chromosome 15"/>
</dbReference>
<dbReference type="AlphaFoldDB" id="A0AA36FEA4"/>